<gene>
    <name evidence="1" type="ORF">CHS0354_027496</name>
</gene>
<reference evidence="1" key="2">
    <citation type="journal article" date="2021" name="Genome Biol. Evol.">
        <title>Developing a high-quality reference genome for a parasitic bivalve with doubly uniparental inheritance (Bivalvia: Unionida).</title>
        <authorList>
            <person name="Smith C.H."/>
        </authorList>
    </citation>
    <scope>NUCLEOTIDE SEQUENCE</scope>
    <source>
        <strain evidence="1">CHS0354</strain>
        <tissue evidence="1">Mantle</tissue>
    </source>
</reference>
<evidence type="ECO:0000313" key="2">
    <source>
        <dbReference type="Proteomes" id="UP001195483"/>
    </source>
</evidence>
<dbReference type="AlphaFoldDB" id="A0AAE0S4K2"/>
<dbReference type="EMBL" id="JAEAOA010001663">
    <property type="protein sequence ID" value="KAK3585206.1"/>
    <property type="molecule type" value="Genomic_DNA"/>
</dbReference>
<sequence length="85" mass="9579">MATSETIECLRGGIDKPLYEDLDTTKRKIEEICEEFGVTTKGIWDYTSIVITEGLIFDRGRTMAQPGTLFEVCTAITQRSDAEIR</sequence>
<dbReference type="Proteomes" id="UP001195483">
    <property type="component" value="Unassembled WGS sequence"/>
</dbReference>
<organism evidence="1 2">
    <name type="scientific">Potamilus streckersoni</name>
    <dbReference type="NCBI Taxonomy" id="2493646"/>
    <lineage>
        <taxon>Eukaryota</taxon>
        <taxon>Metazoa</taxon>
        <taxon>Spiralia</taxon>
        <taxon>Lophotrochozoa</taxon>
        <taxon>Mollusca</taxon>
        <taxon>Bivalvia</taxon>
        <taxon>Autobranchia</taxon>
        <taxon>Heteroconchia</taxon>
        <taxon>Palaeoheterodonta</taxon>
        <taxon>Unionida</taxon>
        <taxon>Unionoidea</taxon>
        <taxon>Unionidae</taxon>
        <taxon>Ambleminae</taxon>
        <taxon>Lampsilini</taxon>
        <taxon>Potamilus</taxon>
    </lineage>
</organism>
<accession>A0AAE0S4K2</accession>
<reference evidence="1" key="1">
    <citation type="journal article" date="2021" name="Genome Biol. Evol.">
        <title>A High-Quality Reference Genome for a Parasitic Bivalve with Doubly Uniparental Inheritance (Bivalvia: Unionida).</title>
        <authorList>
            <person name="Smith C.H."/>
        </authorList>
    </citation>
    <scope>NUCLEOTIDE SEQUENCE</scope>
    <source>
        <strain evidence="1">CHS0354</strain>
    </source>
</reference>
<name>A0AAE0S4K2_9BIVA</name>
<proteinExistence type="predicted"/>
<protein>
    <submittedName>
        <fullName evidence="1">Uncharacterized protein</fullName>
    </submittedName>
</protein>
<reference evidence="1" key="3">
    <citation type="submission" date="2023-05" db="EMBL/GenBank/DDBJ databases">
        <authorList>
            <person name="Smith C.H."/>
        </authorList>
    </citation>
    <scope>NUCLEOTIDE SEQUENCE</scope>
    <source>
        <strain evidence="1">CHS0354</strain>
        <tissue evidence="1">Mantle</tissue>
    </source>
</reference>
<evidence type="ECO:0000313" key="1">
    <source>
        <dbReference type="EMBL" id="KAK3585206.1"/>
    </source>
</evidence>
<keyword evidence="2" id="KW-1185">Reference proteome</keyword>
<comment type="caution">
    <text evidence="1">The sequence shown here is derived from an EMBL/GenBank/DDBJ whole genome shotgun (WGS) entry which is preliminary data.</text>
</comment>